<feature type="compositionally biased region" description="Low complexity" evidence="1">
    <location>
        <begin position="1"/>
        <end position="17"/>
    </location>
</feature>
<dbReference type="EMBL" id="GBRH01180243">
    <property type="protein sequence ID" value="JAE17653.1"/>
    <property type="molecule type" value="Transcribed_RNA"/>
</dbReference>
<dbReference type="AlphaFoldDB" id="A0A0A9GAH1"/>
<reference evidence="2" key="2">
    <citation type="journal article" date="2015" name="Data Brief">
        <title>Shoot transcriptome of the giant reed, Arundo donax.</title>
        <authorList>
            <person name="Barrero R.A."/>
            <person name="Guerrero F.D."/>
            <person name="Moolhuijzen P."/>
            <person name="Goolsby J.A."/>
            <person name="Tidwell J."/>
            <person name="Bellgard S.E."/>
            <person name="Bellgard M.I."/>
        </authorList>
    </citation>
    <scope>NUCLEOTIDE SEQUENCE</scope>
    <source>
        <tissue evidence="2">Shoot tissue taken approximately 20 cm above the soil surface</tissue>
    </source>
</reference>
<evidence type="ECO:0000256" key="1">
    <source>
        <dbReference type="SAM" id="MobiDB-lite"/>
    </source>
</evidence>
<feature type="region of interest" description="Disordered" evidence="1">
    <location>
        <begin position="1"/>
        <end position="23"/>
    </location>
</feature>
<reference evidence="2" key="1">
    <citation type="submission" date="2014-09" db="EMBL/GenBank/DDBJ databases">
        <authorList>
            <person name="Magalhaes I.L.F."/>
            <person name="Oliveira U."/>
            <person name="Santos F.R."/>
            <person name="Vidigal T.H.D.A."/>
            <person name="Brescovit A.D."/>
            <person name="Santos A.J."/>
        </authorList>
    </citation>
    <scope>NUCLEOTIDE SEQUENCE</scope>
    <source>
        <tissue evidence="2">Shoot tissue taken approximately 20 cm above the soil surface</tissue>
    </source>
</reference>
<name>A0A0A9GAH1_ARUDO</name>
<protein>
    <submittedName>
        <fullName evidence="2">Dmt101</fullName>
    </submittedName>
</protein>
<sequence>MTASPESSSSATPFPTAILRSRT</sequence>
<accession>A0A0A9GAH1</accession>
<evidence type="ECO:0000313" key="2">
    <source>
        <dbReference type="EMBL" id="JAE17653.1"/>
    </source>
</evidence>
<proteinExistence type="predicted"/>
<organism evidence="2">
    <name type="scientific">Arundo donax</name>
    <name type="common">Giant reed</name>
    <name type="synonym">Donax arundinaceus</name>
    <dbReference type="NCBI Taxonomy" id="35708"/>
    <lineage>
        <taxon>Eukaryota</taxon>
        <taxon>Viridiplantae</taxon>
        <taxon>Streptophyta</taxon>
        <taxon>Embryophyta</taxon>
        <taxon>Tracheophyta</taxon>
        <taxon>Spermatophyta</taxon>
        <taxon>Magnoliopsida</taxon>
        <taxon>Liliopsida</taxon>
        <taxon>Poales</taxon>
        <taxon>Poaceae</taxon>
        <taxon>PACMAD clade</taxon>
        <taxon>Arundinoideae</taxon>
        <taxon>Arundineae</taxon>
        <taxon>Arundo</taxon>
    </lineage>
</organism>